<proteinExistence type="predicted"/>
<comment type="caution">
    <text evidence="1">The sequence shown here is derived from an EMBL/GenBank/DDBJ whole genome shotgun (WGS) entry which is preliminary data.</text>
</comment>
<dbReference type="Proteomes" id="UP001589774">
    <property type="component" value="Unassembled WGS sequence"/>
</dbReference>
<protein>
    <submittedName>
        <fullName evidence="1">Uncharacterized protein</fullName>
    </submittedName>
</protein>
<reference evidence="1 2" key="1">
    <citation type="submission" date="2024-09" db="EMBL/GenBank/DDBJ databases">
        <authorList>
            <person name="Sun Q."/>
            <person name="Mori K."/>
        </authorList>
    </citation>
    <scope>NUCLEOTIDE SEQUENCE [LARGE SCALE GENOMIC DNA]</scope>
    <source>
        <strain evidence="1 2">CCM 7765</strain>
    </source>
</reference>
<evidence type="ECO:0000313" key="2">
    <source>
        <dbReference type="Proteomes" id="UP001589774"/>
    </source>
</evidence>
<evidence type="ECO:0000313" key="1">
    <source>
        <dbReference type="EMBL" id="MFC0320750.1"/>
    </source>
</evidence>
<name>A0ABV6HPC8_9SPHI</name>
<dbReference type="RefSeq" id="WP_377477686.1">
    <property type="nucleotide sequence ID" value="NZ_JBHLWO010000002.1"/>
</dbReference>
<organism evidence="1 2">
    <name type="scientific">Olivibacter oleidegradans</name>
    <dbReference type="NCBI Taxonomy" id="760123"/>
    <lineage>
        <taxon>Bacteria</taxon>
        <taxon>Pseudomonadati</taxon>
        <taxon>Bacteroidota</taxon>
        <taxon>Sphingobacteriia</taxon>
        <taxon>Sphingobacteriales</taxon>
        <taxon>Sphingobacteriaceae</taxon>
        <taxon>Olivibacter</taxon>
    </lineage>
</organism>
<keyword evidence="2" id="KW-1185">Reference proteome</keyword>
<accession>A0ABV6HPC8</accession>
<sequence length="284" mass="32941">MRQIYYNSDITPQAANELKLLALYYDKITIVNDAVYSPKFDQVDGEFKFIGVEDLQFIPPTFIEEYKLLFDEGILDITKRGEQVNDPYEELFSKKISEIVNSCEDYVFPDHPTEPNGKIITEEVYHVMKYMLGFEWGKPIERNYIWCYYAFKLKWFLKLLIEGENCISSSNNLNHLFAEFIKYAGRTGQYADLGGESSSLAFDALKYSLPNPEDLSFDEILELKLKLKDELRLFSQTINVIEVKNKELLTAETSGKKYQALFHSEIEKPLKSFKANILLFPSAT</sequence>
<dbReference type="EMBL" id="JBHLWO010000002">
    <property type="protein sequence ID" value="MFC0320750.1"/>
    <property type="molecule type" value="Genomic_DNA"/>
</dbReference>
<gene>
    <name evidence="1" type="ORF">ACFFI0_20660</name>
</gene>